<dbReference type="EMBL" id="CAJNBL010000042">
    <property type="protein sequence ID" value="CAE6737490.1"/>
    <property type="molecule type" value="Genomic_DNA"/>
</dbReference>
<feature type="transmembrane region" description="Helical" evidence="1">
    <location>
        <begin position="74"/>
        <end position="97"/>
    </location>
</feature>
<name>A0A916BEW8_9PROT</name>
<sequence>MSISRIHEICDQISELEKKLDAAIEEQSGRLPYQIDGKRVIFNADIEESHQHAKMGLLRWFMTVRPQNYLTMPFIYGMTVPLLFLDLCVSFFQLLCFPVYRIPRIKRADYFVMDHRHLAYLNMIEKMHCLYCSYVVGLLAYATEITARTEQYFCPIKHARKILGAHSRYENFLDYGEAERFHEKLQKIRIKLANEAEQEHKRK</sequence>
<keyword evidence="3" id="KW-1185">Reference proteome</keyword>
<protein>
    <submittedName>
        <fullName evidence="2">Uncharacterized protein</fullName>
    </submittedName>
</protein>
<keyword evidence="1" id="KW-0812">Transmembrane</keyword>
<evidence type="ECO:0000313" key="3">
    <source>
        <dbReference type="Proteomes" id="UP000675882"/>
    </source>
</evidence>
<comment type="caution">
    <text evidence="2">The sequence shown here is derived from an EMBL/GenBank/DDBJ whole genome shotgun (WGS) entry which is preliminary data.</text>
</comment>
<evidence type="ECO:0000256" key="1">
    <source>
        <dbReference type="SAM" id="Phobius"/>
    </source>
</evidence>
<proteinExistence type="predicted"/>
<dbReference type="AlphaFoldDB" id="A0A916BEW8"/>
<organism evidence="2 3">
    <name type="scientific">Candidatus Nitrotoga fabula</name>
    <dbReference type="NCBI Taxonomy" id="2182327"/>
    <lineage>
        <taxon>Bacteria</taxon>
        <taxon>Pseudomonadati</taxon>
        <taxon>Pseudomonadota</taxon>
        <taxon>Betaproteobacteria</taxon>
        <taxon>Nitrosomonadales</taxon>
        <taxon>Gallionellaceae</taxon>
        <taxon>Candidatus Nitrotoga</taxon>
    </lineage>
</organism>
<accession>A0A916BEW8</accession>
<keyword evidence="1" id="KW-1133">Transmembrane helix</keyword>
<dbReference type="Proteomes" id="UP000675882">
    <property type="component" value="Unassembled WGS sequence"/>
</dbReference>
<gene>
    <name evidence="2" type="ORF">NTGZN8_70029</name>
</gene>
<evidence type="ECO:0000313" key="2">
    <source>
        <dbReference type="EMBL" id="CAE6737490.1"/>
    </source>
</evidence>
<dbReference type="RefSeq" id="WP_213036762.1">
    <property type="nucleotide sequence ID" value="NZ_CAJNBL010000042.1"/>
</dbReference>
<keyword evidence="1" id="KW-0472">Membrane</keyword>
<reference evidence="2" key="1">
    <citation type="submission" date="2021-02" db="EMBL/GenBank/DDBJ databases">
        <authorList>
            <person name="Han P."/>
        </authorList>
    </citation>
    <scope>NUCLEOTIDE SEQUENCE</scope>
    <source>
        <strain evidence="2">Candidatus Nitrotoga sp. ZN8</strain>
    </source>
</reference>